<evidence type="ECO:0008006" key="3">
    <source>
        <dbReference type="Google" id="ProtNLM"/>
    </source>
</evidence>
<organism evidence="1 2">
    <name type="scientific">Amycolatopsis sulphurea</name>
    <dbReference type="NCBI Taxonomy" id="76022"/>
    <lineage>
        <taxon>Bacteria</taxon>
        <taxon>Bacillati</taxon>
        <taxon>Actinomycetota</taxon>
        <taxon>Actinomycetes</taxon>
        <taxon>Pseudonocardiales</taxon>
        <taxon>Pseudonocardiaceae</taxon>
        <taxon>Amycolatopsis</taxon>
    </lineage>
</organism>
<evidence type="ECO:0000313" key="2">
    <source>
        <dbReference type="Proteomes" id="UP000243542"/>
    </source>
</evidence>
<keyword evidence="2" id="KW-1185">Reference proteome</keyword>
<dbReference type="AlphaFoldDB" id="A0A2A9G1T7"/>
<dbReference type="SUPFAM" id="SSF49899">
    <property type="entry name" value="Concanavalin A-like lectins/glucanases"/>
    <property type="match status" value="1"/>
</dbReference>
<gene>
    <name evidence="1" type="ORF">ATK36_0283</name>
</gene>
<reference evidence="1 2" key="1">
    <citation type="submission" date="2017-10" db="EMBL/GenBank/DDBJ databases">
        <title>Sequencing the genomes of 1000 actinobacteria strains.</title>
        <authorList>
            <person name="Klenk H.-P."/>
        </authorList>
    </citation>
    <scope>NUCLEOTIDE SEQUENCE [LARGE SCALE GENOMIC DNA]</scope>
    <source>
        <strain evidence="1 2">DSM 46092</strain>
    </source>
</reference>
<sequence length="57" mass="6510">MYDTRYSKKHPVVPQDPMYLVIQQEPGPYGAPGWIPAPDASTPDRLAVHVDWVRVYT</sequence>
<name>A0A2A9G1T7_9PSEU</name>
<comment type="caution">
    <text evidence="1">The sequence shown here is derived from an EMBL/GenBank/DDBJ whole genome shotgun (WGS) entry which is preliminary data.</text>
</comment>
<dbReference type="Proteomes" id="UP000243542">
    <property type="component" value="Unassembled WGS sequence"/>
</dbReference>
<proteinExistence type="predicted"/>
<dbReference type="RefSeq" id="WP_170069537.1">
    <property type="nucleotide sequence ID" value="NZ_JBIAKZ010000035.1"/>
</dbReference>
<evidence type="ECO:0000313" key="1">
    <source>
        <dbReference type="EMBL" id="PFG56760.1"/>
    </source>
</evidence>
<dbReference type="InterPro" id="IPR013320">
    <property type="entry name" value="ConA-like_dom_sf"/>
</dbReference>
<protein>
    <recommendedName>
        <fullName evidence="3">Glycosyl hydrolase family 16</fullName>
    </recommendedName>
</protein>
<dbReference type="Gene3D" id="2.60.120.200">
    <property type="match status" value="1"/>
</dbReference>
<accession>A0A2A9G1T7</accession>
<dbReference type="EMBL" id="PDJK01000001">
    <property type="protein sequence ID" value="PFG56760.1"/>
    <property type="molecule type" value="Genomic_DNA"/>
</dbReference>